<dbReference type="Proteomes" id="UP000826234">
    <property type="component" value="Unassembled WGS sequence"/>
</dbReference>
<dbReference type="EMBL" id="JAIPUX010000439">
    <property type="protein sequence ID" value="KAH0630613.1"/>
    <property type="molecule type" value="Genomic_DNA"/>
</dbReference>
<sequence length="88" mass="9718">MVTFPADGSQSSYSKNGPWLPDVTVKVKQEDEPCDLWVSEASSKTSSGFPDIIIKQEKEEELCFLDHQGFDENANIFDQQSGEGAESS</sequence>
<accession>A0ABQ7TLS8</accession>
<keyword evidence="3" id="KW-1185">Reference proteome</keyword>
<evidence type="ECO:0000313" key="2">
    <source>
        <dbReference type="EMBL" id="KAH0630613.1"/>
    </source>
</evidence>
<organism evidence="2 3">
    <name type="scientific">Phrynosoma platyrhinos</name>
    <name type="common">Desert horned lizard</name>
    <dbReference type="NCBI Taxonomy" id="52577"/>
    <lineage>
        <taxon>Eukaryota</taxon>
        <taxon>Metazoa</taxon>
        <taxon>Chordata</taxon>
        <taxon>Craniata</taxon>
        <taxon>Vertebrata</taxon>
        <taxon>Euteleostomi</taxon>
        <taxon>Lepidosauria</taxon>
        <taxon>Squamata</taxon>
        <taxon>Bifurcata</taxon>
        <taxon>Unidentata</taxon>
        <taxon>Episquamata</taxon>
        <taxon>Toxicofera</taxon>
        <taxon>Iguania</taxon>
        <taxon>Phrynosomatidae</taxon>
        <taxon>Phrynosomatinae</taxon>
        <taxon>Phrynosoma</taxon>
    </lineage>
</organism>
<proteinExistence type="predicted"/>
<protein>
    <submittedName>
        <fullName evidence="2">Uncharacterized protein</fullName>
    </submittedName>
</protein>
<feature type="region of interest" description="Disordered" evidence="1">
    <location>
        <begin position="1"/>
        <end position="20"/>
    </location>
</feature>
<evidence type="ECO:0000313" key="3">
    <source>
        <dbReference type="Proteomes" id="UP000826234"/>
    </source>
</evidence>
<comment type="caution">
    <text evidence="2">The sequence shown here is derived from an EMBL/GenBank/DDBJ whole genome shotgun (WGS) entry which is preliminary data.</text>
</comment>
<gene>
    <name evidence="2" type="ORF">JD844_013847</name>
</gene>
<reference evidence="2 3" key="1">
    <citation type="journal article" date="2022" name="Gigascience">
        <title>A chromosome-level genome assembly and annotation of the desert horned lizard, Phrynosoma platyrhinos, provides insight into chromosomal rearrangements among reptiles.</title>
        <authorList>
            <person name="Koochekian N."/>
            <person name="Ascanio A."/>
            <person name="Farleigh K."/>
            <person name="Card D.C."/>
            <person name="Schield D.R."/>
            <person name="Castoe T.A."/>
            <person name="Jezkova T."/>
        </authorList>
    </citation>
    <scope>NUCLEOTIDE SEQUENCE [LARGE SCALE GENOMIC DNA]</scope>
    <source>
        <strain evidence="2">NK-2021</strain>
    </source>
</reference>
<name>A0ABQ7TLS8_PHRPL</name>
<evidence type="ECO:0000256" key="1">
    <source>
        <dbReference type="SAM" id="MobiDB-lite"/>
    </source>
</evidence>